<evidence type="ECO:0000313" key="2">
    <source>
        <dbReference type="EMBL" id="OJA10723.1"/>
    </source>
</evidence>
<dbReference type="STRING" id="180088.A0A1J8PSI2"/>
<dbReference type="Pfam" id="PF00702">
    <property type="entry name" value="Hydrolase"/>
    <property type="match status" value="1"/>
</dbReference>
<protein>
    <recommendedName>
        <fullName evidence="4">Haloacid dehalogenase</fullName>
    </recommendedName>
</protein>
<dbReference type="InterPro" id="IPR051540">
    <property type="entry name" value="S-2-haloacid_dehalogenase"/>
</dbReference>
<dbReference type="AlphaFoldDB" id="A0A1J8PSI2"/>
<dbReference type="InterPro" id="IPR023214">
    <property type="entry name" value="HAD_sf"/>
</dbReference>
<sequence length="295" mass="33567">MTSTEDLDVLREIDAYLFDVFGTVLNWHSTLTREIPRRSKGLLLEGGNTAHVLLKFQPDNIQNQTRRMRSISQKNGEPGITLMCKSITGRSWLLYHDLHIHSMKVAQGGEGTLHTDIMHREILDNMLSAPRWSRLADIWGESDREELTMIWHDLDVYEDTVPGLTELKSHVYILTLSNGNFKLLLDQAKKKGLPWDGIFSTEMFGTYKPNKHAYQSAAYHLSLPPHKIAMVAAHHTDLRAAASVGFKTVYVPRPTEDLHEVRNNMRSKKDGGEVDLVVKDFQELAKLVGEARQSR</sequence>
<proteinExistence type="predicted"/>
<evidence type="ECO:0000313" key="3">
    <source>
        <dbReference type="Proteomes" id="UP000183567"/>
    </source>
</evidence>
<name>A0A1J8PSI2_9AGAM</name>
<dbReference type="InterPro" id="IPR036412">
    <property type="entry name" value="HAD-like_sf"/>
</dbReference>
<keyword evidence="1" id="KW-0378">Hydrolase</keyword>
<dbReference type="Gene3D" id="1.10.150.240">
    <property type="entry name" value="Putative phosphatase, domain 2"/>
    <property type="match status" value="1"/>
</dbReference>
<evidence type="ECO:0000256" key="1">
    <source>
        <dbReference type="ARBA" id="ARBA00022801"/>
    </source>
</evidence>
<keyword evidence="3" id="KW-1185">Reference proteome</keyword>
<dbReference type="PANTHER" id="PTHR43316:SF3">
    <property type="entry name" value="HALOACID DEHALOGENASE, TYPE II (AFU_ORTHOLOGUE AFUA_2G07750)-RELATED"/>
    <property type="match status" value="1"/>
</dbReference>
<dbReference type="SUPFAM" id="SSF56784">
    <property type="entry name" value="HAD-like"/>
    <property type="match status" value="1"/>
</dbReference>
<dbReference type="Proteomes" id="UP000183567">
    <property type="component" value="Unassembled WGS sequence"/>
</dbReference>
<reference evidence="2 3" key="1">
    <citation type="submission" date="2016-03" db="EMBL/GenBank/DDBJ databases">
        <title>Comparative genomics of the ectomycorrhizal sister species Rhizopogon vinicolor and Rhizopogon vesiculosus (Basidiomycota: Boletales) reveals a divergence of the mating type B locus.</title>
        <authorList>
            <person name="Mujic A.B."/>
            <person name="Kuo A."/>
            <person name="Tritt A."/>
            <person name="Lipzen A."/>
            <person name="Chen C."/>
            <person name="Johnson J."/>
            <person name="Sharma A."/>
            <person name="Barry K."/>
            <person name="Grigoriev I.V."/>
            <person name="Spatafora J.W."/>
        </authorList>
    </citation>
    <scope>NUCLEOTIDE SEQUENCE [LARGE SCALE GENOMIC DNA]</scope>
    <source>
        <strain evidence="2 3">AM-OR11-056</strain>
    </source>
</reference>
<dbReference type="EMBL" id="LVVM01005389">
    <property type="protein sequence ID" value="OJA10723.1"/>
    <property type="molecule type" value="Genomic_DNA"/>
</dbReference>
<dbReference type="GO" id="GO:0016791">
    <property type="term" value="F:phosphatase activity"/>
    <property type="evidence" value="ECO:0007669"/>
    <property type="project" value="UniProtKB-ARBA"/>
</dbReference>
<dbReference type="InterPro" id="IPR023198">
    <property type="entry name" value="PGP-like_dom2"/>
</dbReference>
<dbReference type="InterPro" id="IPR006439">
    <property type="entry name" value="HAD-SF_hydro_IA"/>
</dbReference>
<evidence type="ECO:0008006" key="4">
    <source>
        <dbReference type="Google" id="ProtNLM"/>
    </source>
</evidence>
<dbReference type="NCBIfam" id="TIGR01493">
    <property type="entry name" value="HAD-SF-IA-v2"/>
    <property type="match status" value="1"/>
</dbReference>
<accession>A0A1J8PSI2</accession>
<organism evidence="2 3">
    <name type="scientific">Rhizopogon vesiculosus</name>
    <dbReference type="NCBI Taxonomy" id="180088"/>
    <lineage>
        <taxon>Eukaryota</taxon>
        <taxon>Fungi</taxon>
        <taxon>Dikarya</taxon>
        <taxon>Basidiomycota</taxon>
        <taxon>Agaricomycotina</taxon>
        <taxon>Agaricomycetes</taxon>
        <taxon>Agaricomycetidae</taxon>
        <taxon>Boletales</taxon>
        <taxon>Suillineae</taxon>
        <taxon>Rhizopogonaceae</taxon>
        <taxon>Rhizopogon</taxon>
    </lineage>
</organism>
<dbReference type="PANTHER" id="PTHR43316">
    <property type="entry name" value="HYDROLASE, HALOACID DELAHOGENASE-RELATED"/>
    <property type="match status" value="1"/>
</dbReference>
<dbReference type="Gene3D" id="3.40.50.1000">
    <property type="entry name" value="HAD superfamily/HAD-like"/>
    <property type="match status" value="1"/>
</dbReference>
<comment type="caution">
    <text evidence="2">The sequence shown here is derived from an EMBL/GenBank/DDBJ whole genome shotgun (WGS) entry which is preliminary data.</text>
</comment>
<gene>
    <name evidence="2" type="ORF">AZE42_04269</name>
</gene>
<dbReference type="OrthoDB" id="2363873at2759"/>